<keyword evidence="3" id="KW-1185">Reference proteome</keyword>
<feature type="transmembrane region" description="Helical" evidence="1">
    <location>
        <begin position="12"/>
        <end position="30"/>
    </location>
</feature>
<feature type="transmembrane region" description="Helical" evidence="1">
    <location>
        <begin position="87"/>
        <end position="108"/>
    </location>
</feature>
<feature type="transmembrane region" description="Helical" evidence="1">
    <location>
        <begin position="145"/>
        <end position="163"/>
    </location>
</feature>
<keyword evidence="1" id="KW-0812">Transmembrane</keyword>
<sequence length="380" mass="41802">MRPSHPKERDLRIDFFRGLALIFIFIDHVPDNSWAKGTLKNFGFADASEVFVLLAGFSAGLAYLSLEERGGFRAVAERATRRAREIYVWHIGVFLIASLLLFLAARAFGKPSYVNNIVVGHLATDPVTTLLSAFGLYYQPNMMNILPMYVLLMLWLPAIIAMLRRSIPLALTVAFSIWLATNVTGLNLPSFQMATGWFFNPFAWQLLFTVGAAAAMVARRAPSAPRPEILIPAGAFVVFAFLVAAPWVAISWLPSERLLPRDLMGAMSKSDLSLWRLLHVLALAYVVAAIVPKNATWLKQSWANAVSLCGKHSLEIFSLGTLLSFLGWIALAELGSSQLMVAAINVAGIAIMSMTAWQLSRRKEDRRALAQATPVQALAS</sequence>
<dbReference type="Proteomes" id="UP000018542">
    <property type="component" value="Chromosome"/>
</dbReference>
<feature type="transmembrane region" description="Helical" evidence="1">
    <location>
        <begin position="229"/>
        <end position="253"/>
    </location>
</feature>
<evidence type="ECO:0000256" key="1">
    <source>
        <dbReference type="SAM" id="Phobius"/>
    </source>
</evidence>
<proteinExistence type="predicted"/>
<evidence type="ECO:0000313" key="3">
    <source>
        <dbReference type="Proteomes" id="UP000018542"/>
    </source>
</evidence>
<dbReference type="InterPro" id="IPR014550">
    <property type="entry name" value="UCP028704_OpgC"/>
</dbReference>
<feature type="transmembrane region" description="Helical" evidence="1">
    <location>
        <begin position="312"/>
        <end position="331"/>
    </location>
</feature>
<protein>
    <recommendedName>
        <fullName evidence="4">OpgC protein</fullName>
    </recommendedName>
</protein>
<gene>
    <name evidence="2" type="ORF">W911_08270</name>
</gene>
<dbReference type="PANTHER" id="PTHR38592:SF3">
    <property type="entry name" value="BLL4819 PROTEIN"/>
    <property type="match status" value="1"/>
</dbReference>
<feature type="transmembrane region" description="Helical" evidence="1">
    <location>
        <begin position="337"/>
        <end position="357"/>
    </location>
</feature>
<dbReference type="RefSeq" id="WP_023787033.1">
    <property type="nucleotide sequence ID" value="NC_022997.1"/>
</dbReference>
<feature type="transmembrane region" description="Helical" evidence="1">
    <location>
        <begin position="170"/>
        <end position="191"/>
    </location>
</feature>
<feature type="transmembrane region" description="Helical" evidence="1">
    <location>
        <begin position="50"/>
        <end position="66"/>
    </location>
</feature>
<feature type="transmembrane region" description="Helical" evidence="1">
    <location>
        <begin position="273"/>
        <end position="291"/>
    </location>
</feature>
<accession>V5SJH3</accession>
<dbReference type="EMBL" id="CP006912">
    <property type="protein sequence ID" value="AHB50109.1"/>
    <property type="molecule type" value="Genomic_DNA"/>
</dbReference>
<dbReference type="OrthoDB" id="9775975at2"/>
<reference evidence="2 3" key="1">
    <citation type="journal article" date="2014" name="Genome Announc.">
        <title>Complete Genome Sequence of Hyphomicrobium nitrativorans Strain NL23, a Denitrifying Bacterium Isolated from Biofilm of a Methanol-Fed Denitrification System Treating Seawater at the Montreal Biodome.</title>
        <authorList>
            <person name="Martineau C."/>
            <person name="Villeneuve C."/>
            <person name="Mauffrey F."/>
            <person name="Villemur R."/>
        </authorList>
    </citation>
    <scope>NUCLEOTIDE SEQUENCE [LARGE SCALE GENOMIC DNA]</scope>
    <source>
        <strain evidence="2">NL23</strain>
    </source>
</reference>
<evidence type="ECO:0008006" key="4">
    <source>
        <dbReference type="Google" id="ProtNLM"/>
    </source>
</evidence>
<dbReference type="PIRSF" id="PIRSF028704">
    <property type="entry name" value="UPC028704"/>
    <property type="match status" value="1"/>
</dbReference>
<dbReference type="KEGG" id="hni:W911_08270"/>
<keyword evidence="1" id="KW-1133">Transmembrane helix</keyword>
<dbReference type="AlphaFoldDB" id="V5SJH3"/>
<dbReference type="PATRIC" id="fig|1029756.8.peg.1724"/>
<dbReference type="Pfam" id="PF10129">
    <property type="entry name" value="OpgC_C"/>
    <property type="match status" value="1"/>
</dbReference>
<dbReference type="HOGENOM" id="CLU_041000_1_0_5"/>
<organism evidence="2 3">
    <name type="scientific">Hyphomicrobium nitrativorans NL23</name>
    <dbReference type="NCBI Taxonomy" id="1029756"/>
    <lineage>
        <taxon>Bacteria</taxon>
        <taxon>Pseudomonadati</taxon>
        <taxon>Pseudomonadota</taxon>
        <taxon>Alphaproteobacteria</taxon>
        <taxon>Hyphomicrobiales</taxon>
        <taxon>Hyphomicrobiaceae</taxon>
        <taxon>Hyphomicrobium</taxon>
    </lineage>
</organism>
<dbReference type="STRING" id="1029756.W911_08270"/>
<dbReference type="PANTHER" id="PTHR38592">
    <property type="entry name" value="BLL4819 PROTEIN"/>
    <property type="match status" value="1"/>
</dbReference>
<keyword evidence="1" id="KW-0472">Membrane</keyword>
<name>V5SJH3_9HYPH</name>
<feature type="transmembrane region" description="Helical" evidence="1">
    <location>
        <begin position="197"/>
        <end position="217"/>
    </location>
</feature>
<evidence type="ECO:0000313" key="2">
    <source>
        <dbReference type="EMBL" id="AHB50109.1"/>
    </source>
</evidence>